<evidence type="ECO:0000256" key="3">
    <source>
        <dbReference type="ARBA" id="ARBA00013011"/>
    </source>
</evidence>
<dbReference type="GO" id="GO:0006098">
    <property type="term" value="P:pentose-phosphate shunt"/>
    <property type="evidence" value="ECO:0007669"/>
    <property type="project" value="UniProtKB-UniPathway"/>
</dbReference>
<dbReference type="KEGG" id="cqu:CpipJ_CPIJ013021"/>
<dbReference type="AlphaFoldDB" id="B0X096"/>
<dbReference type="UniPathway" id="UPA00115">
    <property type="reaction ID" value="UER00410"/>
</dbReference>
<keyword evidence="10" id="KW-1185">Reference proteome</keyword>
<dbReference type="GO" id="GO:0004616">
    <property type="term" value="F:phosphogluconate dehydrogenase (decarboxylating) activity"/>
    <property type="evidence" value="ECO:0007669"/>
    <property type="project" value="UniProtKB-EC"/>
</dbReference>
<sequence length="208" mass="24106">MNPTYEPRCFTRHEPRYVPWYALAVQTGFNTTARWVHASGECQTHNRGDEPRLSWLFAPNLTAIRAANGLGGHFVKMAYHLMLELGMTQKEMAQQFDKWNNGVLDSFLIEITRDILNYEDDEGYNGFMLLREAANEYKWNLKYGGIVCKPTLFYLLLDNFFKNQQSLREVVSQADYFLAHTYELLGKEGKFVHTNWTPLIVVSCCPFG</sequence>
<comment type="similarity">
    <text evidence="2">Belongs to the 6-phosphogluconate dehydrogenase family.</text>
</comment>
<dbReference type="InParanoid" id="B0X096"/>
<evidence type="ECO:0000313" key="10">
    <source>
        <dbReference type="Proteomes" id="UP000002320"/>
    </source>
</evidence>
<dbReference type="HOGENOM" id="CLU_1322062_0_0_1"/>
<organism>
    <name type="scientific">Culex quinquefasciatus</name>
    <name type="common">Southern house mosquito</name>
    <name type="synonym">Culex pungens</name>
    <dbReference type="NCBI Taxonomy" id="7176"/>
    <lineage>
        <taxon>Eukaryota</taxon>
        <taxon>Metazoa</taxon>
        <taxon>Ecdysozoa</taxon>
        <taxon>Arthropoda</taxon>
        <taxon>Hexapoda</taxon>
        <taxon>Insecta</taxon>
        <taxon>Pterygota</taxon>
        <taxon>Neoptera</taxon>
        <taxon>Endopterygota</taxon>
        <taxon>Diptera</taxon>
        <taxon>Nematocera</taxon>
        <taxon>Culicoidea</taxon>
        <taxon>Culicidae</taxon>
        <taxon>Culicinae</taxon>
        <taxon>Culicini</taxon>
        <taxon>Culex</taxon>
        <taxon>Culex</taxon>
    </lineage>
</organism>
<keyword evidence="6" id="KW-0570">Pentose shunt</keyword>
<dbReference type="Proteomes" id="UP000002320">
    <property type="component" value="Unassembled WGS sequence"/>
</dbReference>
<dbReference type="STRING" id="7176.B0X096"/>
<dbReference type="PANTHER" id="PTHR11811">
    <property type="entry name" value="6-PHOSPHOGLUCONATE DEHYDROGENASE"/>
    <property type="match status" value="1"/>
</dbReference>
<dbReference type="Gene3D" id="1.10.1040.10">
    <property type="entry name" value="N-(1-d-carboxylethyl)-l-norvaline Dehydrogenase, domain 2"/>
    <property type="match status" value="1"/>
</dbReference>
<accession>B0X096</accession>
<evidence type="ECO:0000256" key="6">
    <source>
        <dbReference type="ARBA" id="ARBA00023126"/>
    </source>
</evidence>
<evidence type="ECO:0000259" key="7">
    <source>
        <dbReference type="SMART" id="SM01350"/>
    </source>
</evidence>
<evidence type="ECO:0000313" key="8">
    <source>
        <dbReference type="EMBL" id="EDS37971.1"/>
    </source>
</evidence>
<gene>
    <name evidence="9" type="primary">6045764</name>
    <name evidence="8" type="ORF">CpipJ_CPIJ013021</name>
</gene>
<dbReference type="InterPro" id="IPR008927">
    <property type="entry name" value="6-PGluconate_DH-like_C_sf"/>
</dbReference>
<dbReference type="EMBL" id="DS232230">
    <property type="protein sequence ID" value="EDS37971.1"/>
    <property type="molecule type" value="Genomic_DNA"/>
</dbReference>
<dbReference type="VEuPathDB" id="VectorBase:CPIJ013021"/>
<name>B0X096_CULQU</name>
<dbReference type="InterPro" id="IPR006114">
    <property type="entry name" value="6PGDH_C"/>
</dbReference>
<evidence type="ECO:0000256" key="5">
    <source>
        <dbReference type="ARBA" id="ARBA00023064"/>
    </source>
</evidence>
<proteinExistence type="inferred from homology"/>
<evidence type="ECO:0000256" key="2">
    <source>
        <dbReference type="ARBA" id="ARBA00008419"/>
    </source>
</evidence>
<dbReference type="OrthoDB" id="434986at2759"/>
<evidence type="ECO:0000256" key="4">
    <source>
        <dbReference type="ARBA" id="ARBA00023002"/>
    </source>
</evidence>
<dbReference type="InterPro" id="IPR013328">
    <property type="entry name" value="6PGD_dom2"/>
</dbReference>
<dbReference type="EC" id="1.1.1.44" evidence="3"/>
<dbReference type="EnsemblMetazoa" id="CPIJ013021-RA">
    <property type="protein sequence ID" value="CPIJ013021-PA"/>
    <property type="gene ID" value="CPIJ013021"/>
</dbReference>
<reference evidence="8" key="1">
    <citation type="submission" date="2007-03" db="EMBL/GenBank/DDBJ databases">
        <title>Annotation of Culex pipiens quinquefasciatus.</title>
        <authorList>
            <consortium name="The Broad Institute Genome Sequencing Platform"/>
            <person name="Atkinson P.W."/>
            <person name="Hemingway J."/>
            <person name="Christensen B.M."/>
            <person name="Higgs S."/>
            <person name="Kodira C."/>
            <person name="Hannick L."/>
            <person name="Megy K."/>
            <person name="O'Leary S."/>
            <person name="Pearson M."/>
            <person name="Haas B.J."/>
            <person name="Mauceli E."/>
            <person name="Wortman J.R."/>
            <person name="Lee N.H."/>
            <person name="Guigo R."/>
            <person name="Stanke M."/>
            <person name="Alvarado L."/>
            <person name="Amedeo P."/>
            <person name="Antoine C.H."/>
            <person name="Arensburger P."/>
            <person name="Bidwell S.L."/>
            <person name="Crawford M."/>
            <person name="Camaro F."/>
            <person name="Devon K."/>
            <person name="Engels R."/>
            <person name="Hammond M."/>
            <person name="Howarth C."/>
            <person name="Koehrsen M."/>
            <person name="Lawson D."/>
            <person name="Montgomery P."/>
            <person name="Nene V."/>
            <person name="Nusbaum C."/>
            <person name="Puiu D."/>
            <person name="Romero-Severson J."/>
            <person name="Severson D.W."/>
            <person name="Shumway M."/>
            <person name="Sisk P."/>
            <person name="Stolte C."/>
            <person name="Zeng Q."/>
            <person name="Eisenstadt E."/>
            <person name="Fraser-Liggett C."/>
            <person name="Strausberg R."/>
            <person name="Galagan J."/>
            <person name="Birren B."/>
            <person name="Collins F.H."/>
        </authorList>
    </citation>
    <scope>NUCLEOTIDE SEQUENCE [LARGE SCALE GENOMIC DNA]</scope>
    <source>
        <strain evidence="8">JHB</strain>
    </source>
</reference>
<dbReference type="InterPro" id="IPR006183">
    <property type="entry name" value="Pgluconate_DH"/>
</dbReference>
<evidence type="ECO:0000256" key="1">
    <source>
        <dbReference type="ARBA" id="ARBA00004874"/>
    </source>
</evidence>
<dbReference type="VEuPathDB" id="VectorBase:CQUJHB016968"/>
<keyword evidence="5" id="KW-0311">Gluconate utilization</keyword>
<dbReference type="SMART" id="SM01350">
    <property type="entry name" value="6PGD"/>
    <property type="match status" value="1"/>
</dbReference>
<dbReference type="Pfam" id="PF00393">
    <property type="entry name" value="6PGD"/>
    <property type="match status" value="1"/>
</dbReference>
<dbReference type="Gene3D" id="1.20.5.320">
    <property type="entry name" value="6-Phosphogluconate Dehydrogenase, domain 3"/>
    <property type="match status" value="1"/>
</dbReference>
<dbReference type="SUPFAM" id="SSF48179">
    <property type="entry name" value="6-phosphogluconate dehydrogenase C-terminal domain-like"/>
    <property type="match status" value="1"/>
</dbReference>
<reference evidence="9" key="2">
    <citation type="submission" date="2021-02" db="UniProtKB">
        <authorList>
            <consortium name="EnsemblMetazoa"/>
        </authorList>
    </citation>
    <scope>IDENTIFICATION</scope>
    <source>
        <strain evidence="9">JHB</strain>
    </source>
</reference>
<keyword evidence="4" id="KW-0560">Oxidoreductase</keyword>
<feature type="domain" description="6-phosphogluconate dehydrogenase C-terminal" evidence="7">
    <location>
        <begin position="72"/>
        <end position="197"/>
    </location>
</feature>
<dbReference type="GO" id="GO:0019521">
    <property type="term" value="P:D-gluconate metabolic process"/>
    <property type="evidence" value="ECO:0007669"/>
    <property type="project" value="UniProtKB-KW"/>
</dbReference>
<evidence type="ECO:0000313" key="9">
    <source>
        <dbReference type="EnsemblMetazoa" id="CPIJ013021-PA"/>
    </source>
</evidence>
<comment type="pathway">
    <text evidence="1">Carbohydrate degradation; pentose phosphate pathway; D-ribulose 5-phosphate from D-glucose 6-phosphate (oxidative stage): step 3/3.</text>
</comment>
<protein>
    <recommendedName>
        <fullName evidence="3">phosphogluconate dehydrogenase (NADP(+)-dependent, decarboxylating)</fullName>
        <ecNumber evidence="3">1.1.1.44</ecNumber>
    </recommendedName>
</protein>
<dbReference type="eggNOG" id="KOG2653">
    <property type="taxonomic scope" value="Eukaryota"/>
</dbReference>